<dbReference type="GO" id="GO:0046819">
    <property type="term" value="P:protein secretion by the type V secretion system"/>
    <property type="evidence" value="ECO:0007669"/>
    <property type="project" value="TreeGrafter"/>
</dbReference>
<evidence type="ECO:0000256" key="1">
    <source>
        <dbReference type="ARBA" id="ARBA00022452"/>
    </source>
</evidence>
<keyword evidence="1" id="KW-0472">Membrane</keyword>
<keyword evidence="8" id="KW-1185">Reference proteome</keyword>
<proteinExistence type="predicted"/>
<evidence type="ECO:0000259" key="5">
    <source>
        <dbReference type="Pfam" id="PF03865"/>
    </source>
</evidence>
<organism evidence="7 8">
    <name type="scientific">endosymbiont of Galathealinum brachiosum</name>
    <dbReference type="NCBI Taxonomy" id="2200906"/>
    <lineage>
        <taxon>Bacteria</taxon>
        <taxon>Pseudomonadati</taxon>
        <taxon>Pseudomonadota</taxon>
        <taxon>Gammaproteobacteria</taxon>
        <taxon>sulfur-oxidizing symbionts</taxon>
    </lineage>
</organism>
<dbReference type="EMBL" id="QFXC01000008">
    <property type="protein sequence ID" value="RDH83865.1"/>
    <property type="molecule type" value="Genomic_DNA"/>
</dbReference>
<protein>
    <submittedName>
        <fullName evidence="7">Hemolysin activator protein, HlyB family</fullName>
    </submittedName>
</protein>
<dbReference type="InterPro" id="IPR005565">
    <property type="entry name" value="Hemolysn_activator_HlyB_C"/>
</dbReference>
<evidence type="ECO:0000313" key="8">
    <source>
        <dbReference type="Proteomes" id="UP000254266"/>
    </source>
</evidence>
<feature type="region of interest" description="Disordered" evidence="4">
    <location>
        <begin position="1"/>
        <end position="35"/>
    </location>
</feature>
<name>A0A370DG08_9GAMM</name>
<dbReference type="GO" id="GO:0098046">
    <property type="term" value="C:type V protein secretion system complex"/>
    <property type="evidence" value="ECO:0007669"/>
    <property type="project" value="TreeGrafter"/>
</dbReference>
<keyword evidence="2" id="KW-0812">Transmembrane</keyword>
<dbReference type="Gene3D" id="3.10.20.310">
    <property type="entry name" value="membrane protein fhac"/>
    <property type="match status" value="1"/>
</dbReference>
<dbReference type="InterPro" id="IPR013686">
    <property type="entry name" value="Polypept-transport_assoc_ShlB"/>
</dbReference>
<sequence length="603" mass="67937">MPDITEMPELERKSMLKDLDVPSVRDRDPDPESGPRLNVLKFKLQGIVEYPELGITKKDIDGLIESIRSELMQEYKVEKSGYTKKELEEVSDLLIEIEEETMERHVSDLEVQKLVWLIREQRSNRGITLGTIETVADRITQFYRERGFILAKAYIPRQEVRDGIVTLTLLLGTLGEVEVRDNELYSSEILSSVFDDMLASPVTSSAVEENLYLINDYPGVVSTGYFQPGAQVGDTKLNIGVKAEKNYDLNLRFDNHGSEQTGLYRIYGEALLHNPLGNGDQLQVSTLLTGKPSNTTYYQFRYSSYVFNPRFKLGIGASSNDFVLGPGNSETIDSLGIIGKTIQSDITASYSFKRSRTASYYGDLIYDDIESQTRLGDVDPGDESLDDIVKNLSFVFRYDILDEESKILHQGDVRLVSGDFVKGFEDGQDESYNILNLNYSLLTFVKVPFFDANSRIIYRASMQYASSALSSINQYSLAGPSRVRGYPVNQFSSDNAVYSGVDWIFDAPGFMDMKIGVSNLRNIVSPFVFMDAAWGQVISLIDTEKDKTGQLLDAGFGFQFGYTNNIHGNIQLAFPLSEKFTDTEINAPDDSFKLVFDFQYSFR</sequence>
<comment type="caution">
    <text evidence="7">The sequence shown here is derived from an EMBL/GenBank/DDBJ whole genome shotgun (WGS) entry which is preliminary data.</text>
</comment>
<keyword evidence="1" id="KW-1134">Transmembrane beta strand</keyword>
<dbReference type="Pfam" id="PF08479">
    <property type="entry name" value="POTRA_2"/>
    <property type="match status" value="1"/>
</dbReference>
<dbReference type="Gene3D" id="2.40.160.50">
    <property type="entry name" value="membrane protein fhac: a member of the omp85/tpsb transporter family"/>
    <property type="match status" value="1"/>
</dbReference>
<evidence type="ECO:0000259" key="6">
    <source>
        <dbReference type="Pfam" id="PF08479"/>
    </source>
</evidence>
<evidence type="ECO:0000256" key="2">
    <source>
        <dbReference type="ARBA" id="ARBA00022692"/>
    </source>
</evidence>
<feature type="domain" description="Polypeptide-transport-associated ShlB-type" evidence="6">
    <location>
        <begin position="121"/>
        <end position="170"/>
    </location>
</feature>
<dbReference type="AlphaFoldDB" id="A0A370DG08"/>
<evidence type="ECO:0000256" key="3">
    <source>
        <dbReference type="ARBA" id="ARBA00023237"/>
    </source>
</evidence>
<dbReference type="Pfam" id="PF03865">
    <property type="entry name" value="ShlB"/>
    <property type="match status" value="1"/>
</dbReference>
<gene>
    <name evidence="7" type="ORF">DIZ80_06945</name>
</gene>
<accession>A0A370DG08</accession>
<dbReference type="PANTHER" id="PTHR34597:SF6">
    <property type="entry name" value="BLR6126 PROTEIN"/>
    <property type="match status" value="1"/>
</dbReference>
<keyword evidence="3" id="KW-0998">Cell outer membrane</keyword>
<reference evidence="7 8" key="1">
    <citation type="journal article" date="2018" name="ISME J.">
        <title>Endosymbiont genomes yield clues of tubeworm success.</title>
        <authorList>
            <person name="Li Y."/>
            <person name="Liles M.R."/>
            <person name="Halanych K.M."/>
        </authorList>
    </citation>
    <scope>NUCLEOTIDE SEQUENCE [LARGE SCALE GENOMIC DNA]</scope>
    <source>
        <strain evidence="7">A1464</strain>
    </source>
</reference>
<feature type="compositionally biased region" description="Basic and acidic residues" evidence="4">
    <location>
        <begin position="9"/>
        <end position="30"/>
    </location>
</feature>
<dbReference type="PANTHER" id="PTHR34597">
    <property type="entry name" value="SLR1661 PROTEIN"/>
    <property type="match status" value="1"/>
</dbReference>
<feature type="domain" description="Haemolysin activator HlyB C-terminal" evidence="5">
    <location>
        <begin position="233"/>
        <end position="498"/>
    </location>
</feature>
<evidence type="ECO:0000313" key="7">
    <source>
        <dbReference type="EMBL" id="RDH83865.1"/>
    </source>
</evidence>
<dbReference type="GO" id="GO:0008320">
    <property type="term" value="F:protein transmembrane transporter activity"/>
    <property type="evidence" value="ECO:0007669"/>
    <property type="project" value="TreeGrafter"/>
</dbReference>
<evidence type="ECO:0000256" key="4">
    <source>
        <dbReference type="SAM" id="MobiDB-lite"/>
    </source>
</evidence>
<dbReference type="Proteomes" id="UP000254266">
    <property type="component" value="Unassembled WGS sequence"/>
</dbReference>
<dbReference type="InterPro" id="IPR051544">
    <property type="entry name" value="TPS_OM_transporter"/>
</dbReference>